<dbReference type="AlphaFoldDB" id="A0A9P6EB47"/>
<feature type="region of interest" description="Disordered" evidence="1">
    <location>
        <begin position="658"/>
        <end position="726"/>
    </location>
</feature>
<evidence type="ECO:0000313" key="2">
    <source>
        <dbReference type="EMBL" id="KAF9525832.1"/>
    </source>
</evidence>
<keyword evidence="3" id="KW-1185">Reference proteome</keyword>
<reference evidence="2" key="1">
    <citation type="submission" date="2020-11" db="EMBL/GenBank/DDBJ databases">
        <authorList>
            <consortium name="DOE Joint Genome Institute"/>
            <person name="Ahrendt S."/>
            <person name="Riley R."/>
            <person name="Andreopoulos W."/>
            <person name="Labutti K."/>
            <person name="Pangilinan J."/>
            <person name="Ruiz-Duenas F.J."/>
            <person name="Barrasa J.M."/>
            <person name="Sanchez-Garcia M."/>
            <person name="Camarero S."/>
            <person name="Miyauchi S."/>
            <person name="Serrano A."/>
            <person name="Linde D."/>
            <person name="Babiker R."/>
            <person name="Drula E."/>
            <person name="Ayuso-Fernandez I."/>
            <person name="Pacheco R."/>
            <person name="Padilla G."/>
            <person name="Ferreira P."/>
            <person name="Barriuso J."/>
            <person name="Kellner H."/>
            <person name="Castanera R."/>
            <person name="Alfaro M."/>
            <person name="Ramirez L."/>
            <person name="Pisabarro A.G."/>
            <person name="Kuo A."/>
            <person name="Tritt A."/>
            <person name="Lipzen A."/>
            <person name="He G."/>
            <person name="Yan M."/>
            <person name="Ng V."/>
            <person name="Cullen D."/>
            <person name="Martin F."/>
            <person name="Rosso M.-N."/>
            <person name="Henrissat B."/>
            <person name="Hibbett D."/>
            <person name="Martinez A.T."/>
            <person name="Grigoriev I.V."/>
        </authorList>
    </citation>
    <scope>NUCLEOTIDE SEQUENCE</scope>
    <source>
        <strain evidence="2">CBS 506.95</strain>
    </source>
</reference>
<evidence type="ECO:0000256" key="1">
    <source>
        <dbReference type="SAM" id="MobiDB-lite"/>
    </source>
</evidence>
<evidence type="ECO:0000313" key="3">
    <source>
        <dbReference type="Proteomes" id="UP000807306"/>
    </source>
</evidence>
<name>A0A9P6EB47_9AGAR</name>
<feature type="compositionally biased region" description="Acidic residues" evidence="1">
    <location>
        <begin position="526"/>
        <end position="547"/>
    </location>
</feature>
<dbReference type="Proteomes" id="UP000807306">
    <property type="component" value="Unassembled WGS sequence"/>
</dbReference>
<proteinExistence type="predicted"/>
<gene>
    <name evidence="2" type="ORF">CPB83DRAFT_896718</name>
</gene>
<comment type="caution">
    <text evidence="2">The sequence shown here is derived from an EMBL/GenBank/DDBJ whole genome shotgun (WGS) entry which is preliminary data.</text>
</comment>
<dbReference type="OrthoDB" id="3061359at2759"/>
<feature type="region of interest" description="Disordered" evidence="1">
    <location>
        <begin position="476"/>
        <end position="554"/>
    </location>
</feature>
<dbReference type="EMBL" id="MU157879">
    <property type="protein sequence ID" value="KAF9525832.1"/>
    <property type="molecule type" value="Genomic_DNA"/>
</dbReference>
<sequence>MTPRPVHLFNPSDRRFGPHNADLDRLQEIIFYSESRTRTILADIIKSPVEEAHWKKVRLSHELKYPYAMIGLANVAGIHIHVPIVLRSLAGDFFTPFSGNAGYFTDNLKSIIDAGTTRWDPSRVVPTYHSAWWLQPKMDKMDFMHRGNIEECLRFHRNVLESELADYKAGIDESDTPPPSPYQYPVSNPRFTSSRITYDNPITPKDGAECAQCSFAAQAANAGRGYLESHETKLDLTLRRAAGFFRLFKTAAAKDATSSAPVVSFVKPGRPSAMPSTVPLDFDPVEGVQGNDKKAKALKKKRKANHAKVVSVQEAASAAFSCQVNQPLPVAWWSTGPTLTTSDVTSLVRGADRVGSKLPHSGYDDQLYDNIDSKNGSEWYSNSFHPSAVYDPVVQTNIPPADPTRLIQTVYGSSMPHRFRPQHITPNPSQHPKITPSDAALYDNDAVPLSDDDGLQSMYVTEPSASLPFTFETHAVPLSDDEPAPSDNAAVPLSDDDAMSFGNEAIPLTDDGSLQLGGADEAVPLSDDESPQPLESEDALPLSDDDLPNPQLAVAPACFSNPLSDNLDAIPLSGSANSSPTHVRASVSLANSAPALSNDDSVDDQTQLPPLLLYDNSSALSLSSASKASVNSDHAPPLYLRVNSVKAIPLSNSSSLSLQDALPLSSPSATDHPARGSPTSVIPRHPPSTRYSSAPSLHSSSDDAALPLSDLESDSGAPAHFPRPPIRRTYARVTMDTPPPQLPLPTFVSSTSLDNNVAPLVQIDPVEPQDEVPVHNYLYHFQEDDLHGPRLILSQSPPGAREPYFDSYPVISDSADGSSDEDGDAENAANMLIYTADEEVSTKDHLAANVFRLSLGRANSAPANSQNREMPTLARNIFSVPPHAMGPRSNDLHTVLGRDVPAPLVLPISGSFSAANFAEDVIPPSLTSILEENDDAAALPLSSDTDSD</sequence>
<accession>A0A9P6EB47</accession>
<organism evidence="2 3">
    <name type="scientific">Crepidotus variabilis</name>
    <dbReference type="NCBI Taxonomy" id="179855"/>
    <lineage>
        <taxon>Eukaryota</taxon>
        <taxon>Fungi</taxon>
        <taxon>Dikarya</taxon>
        <taxon>Basidiomycota</taxon>
        <taxon>Agaricomycotina</taxon>
        <taxon>Agaricomycetes</taxon>
        <taxon>Agaricomycetidae</taxon>
        <taxon>Agaricales</taxon>
        <taxon>Agaricineae</taxon>
        <taxon>Crepidotaceae</taxon>
        <taxon>Crepidotus</taxon>
    </lineage>
</organism>
<feature type="compositionally biased region" description="Low complexity" evidence="1">
    <location>
        <begin position="692"/>
        <end position="710"/>
    </location>
</feature>
<protein>
    <submittedName>
        <fullName evidence="2">Uncharacterized protein</fullName>
    </submittedName>
</protein>